<dbReference type="SFLD" id="SFLDG01129">
    <property type="entry name" value="C1.5:_HAD__Beta-PGM__Phosphata"/>
    <property type="match status" value="1"/>
</dbReference>
<keyword evidence="1" id="KW-0378">Hydrolase</keyword>
<evidence type="ECO:0000313" key="1">
    <source>
        <dbReference type="EMBL" id="OJG45785.1"/>
    </source>
</evidence>
<dbReference type="GO" id="GO:0004713">
    <property type="term" value="F:protein tyrosine kinase activity"/>
    <property type="evidence" value="ECO:0007669"/>
    <property type="project" value="TreeGrafter"/>
</dbReference>
<evidence type="ECO:0000313" key="2">
    <source>
        <dbReference type="Proteomes" id="UP000182077"/>
    </source>
</evidence>
<reference evidence="1 2" key="1">
    <citation type="submission" date="2014-12" db="EMBL/GenBank/DDBJ databases">
        <title>Draft genome sequences of 29 type strains of Enterococci.</title>
        <authorList>
            <person name="Zhong Z."/>
            <person name="Sun Z."/>
            <person name="Liu W."/>
            <person name="Zhang W."/>
            <person name="Zhang H."/>
        </authorList>
    </citation>
    <scope>NUCLEOTIDE SEQUENCE [LARGE SCALE GENOMIC DNA]</scope>
    <source>
        <strain evidence="1 2">DSM 17122</strain>
    </source>
</reference>
<dbReference type="EMBL" id="JXKQ01000004">
    <property type="protein sequence ID" value="OJG45785.1"/>
    <property type="molecule type" value="Genomic_DNA"/>
</dbReference>
<dbReference type="Gene3D" id="3.40.50.1000">
    <property type="entry name" value="HAD superfamily/HAD-like"/>
    <property type="match status" value="1"/>
</dbReference>
<dbReference type="OrthoDB" id="9792518at2"/>
<name>A0A1L8TN74_9ENTE</name>
<accession>A0A1L8TN74</accession>
<keyword evidence="2" id="KW-1185">Reference proteome</keyword>
<dbReference type="SFLD" id="SFLDS00003">
    <property type="entry name" value="Haloacid_Dehalogenase"/>
    <property type="match status" value="1"/>
</dbReference>
<dbReference type="InterPro" id="IPR023214">
    <property type="entry name" value="HAD_sf"/>
</dbReference>
<dbReference type="InterPro" id="IPR041492">
    <property type="entry name" value="HAD_2"/>
</dbReference>
<dbReference type="SUPFAM" id="SSF56784">
    <property type="entry name" value="HAD-like"/>
    <property type="match status" value="1"/>
</dbReference>
<dbReference type="Pfam" id="PF13419">
    <property type="entry name" value="HAD_2"/>
    <property type="match status" value="1"/>
</dbReference>
<organism evidence="1 2">
    <name type="scientific">Enterococcus hermanniensis</name>
    <dbReference type="NCBI Taxonomy" id="249189"/>
    <lineage>
        <taxon>Bacteria</taxon>
        <taxon>Bacillati</taxon>
        <taxon>Bacillota</taxon>
        <taxon>Bacilli</taxon>
        <taxon>Lactobacillales</taxon>
        <taxon>Enterococcaceae</taxon>
        <taxon>Enterococcus</taxon>
    </lineage>
</organism>
<dbReference type="SFLD" id="SFLDG01135">
    <property type="entry name" value="C1.5.6:_HAD__Beta-PGM__Phospha"/>
    <property type="match status" value="1"/>
</dbReference>
<dbReference type="InterPro" id="IPR006439">
    <property type="entry name" value="HAD-SF_hydro_IA"/>
</dbReference>
<dbReference type="GO" id="GO:0016787">
    <property type="term" value="F:hydrolase activity"/>
    <property type="evidence" value="ECO:0007669"/>
    <property type="project" value="UniProtKB-KW"/>
</dbReference>
<dbReference type="InterPro" id="IPR050155">
    <property type="entry name" value="HAD-like_hydrolase_sf"/>
</dbReference>
<dbReference type="Proteomes" id="UP000182077">
    <property type="component" value="Unassembled WGS sequence"/>
</dbReference>
<dbReference type="Gene3D" id="1.10.150.240">
    <property type="entry name" value="Putative phosphatase, domain 2"/>
    <property type="match status" value="1"/>
</dbReference>
<proteinExistence type="predicted"/>
<dbReference type="GO" id="GO:0005829">
    <property type="term" value="C:cytosol"/>
    <property type="evidence" value="ECO:0007669"/>
    <property type="project" value="TreeGrafter"/>
</dbReference>
<sequence length="214" mass="23602">MKRLVLFDLDGTLTDSSEGILASLSYMMNKLSLKIPDDTILASFIGPPLRDSLSTIYGMDNTEVEIAEKVYREYFAERGIHRLAVYPGIENLLNDLSSNYLLAIATSKPEIYAKQIVEQIGLTHYFTGIFGADLAGRRSKKADVIAYALNKLNTKEAVMVGDRKFDILGAKANELSSIGVLYGFGSQQELVNAKADIVVESVDELTDAIRKLIK</sequence>
<dbReference type="STRING" id="249189.RV04_GL001551"/>
<dbReference type="RefSeq" id="WP_071857457.1">
    <property type="nucleotide sequence ID" value="NZ_JBHSHK010000009.1"/>
</dbReference>
<dbReference type="PANTHER" id="PTHR43434">
    <property type="entry name" value="PHOSPHOGLYCOLATE PHOSPHATASE"/>
    <property type="match status" value="1"/>
</dbReference>
<protein>
    <submittedName>
        <fullName evidence="1">HAD hydrolase, family IA</fullName>
    </submittedName>
</protein>
<dbReference type="InterPro" id="IPR036412">
    <property type="entry name" value="HAD-like_sf"/>
</dbReference>
<dbReference type="NCBIfam" id="TIGR01549">
    <property type="entry name" value="HAD-SF-IA-v1"/>
    <property type="match status" value="1"/>
</dbReference>
<gene>
    <name evidence="1" type="ORF">RV04_GL001551</name>
</gene>
<comment type="caution">
    <text evidence="1">The sequence shown here is derived from an EMBL/GenBank/DDBJ whole genome shotgun (WGS) entry which is preliminary data.</text>
</comment>
<dbReference type="AlphaFoldDB" id="A0A1L8TN74"/>
<dbReference type="InterPro" id="IPR023198">
    <property type="entry name" value="PGP-like_dom2"/>
</dbReference>
<dbReference type="PANTHER" id="PTHR43434:SF20">
    <property type="entry name" value="5'-NUCLEOTIDASE"/>
    <property type="match status" value="1"/>
</dbReference>